<proteinExistence type="predicted"/>
<dbReference type="InterPro" id="IPR028994">
    <property type="entry name" value="Integrin_alpha_N"/>
</dbReference>
<evidence type="ECO:0000313" key="1">
    <source>
        <dbReference type="EMBL" id="OGK22582.1"/>
    </source>
</evidence>
<accession>A0A1F7GVT2</accession>
<gene>
    <name evidence="1" type="ORF">A3C24_04615</name>
</gene>
<sequence length="878" mass="94336">MKLSLILFCGFLFFTIVPHAYGIATHDLSTTSEYNIRVDGAGASQSLSLATRHRTTDIDRDGVKELLIGGLAPSSDTSYIYAVPVNLLDEVASSGQTLDLGDTSNYLVRFSIGNYRSINYGYVTDDIDGDGYEDIMFTIWSGDVGGTDRGSIYIVYSDMLTSISGTGNTYSLDSSGKWNIRFDGEFNLKRLASMIQSVDVDNDGNKDLIFSAAATAPTYTYIVSSDIFGGISKTSTGNVFSMTSSSSYTVRITDAYVPTGSLYDDLADLDDDGYPELALVRNLTIDSIGGRGVTFIIRGSLLKDFTGTGDTLDLSTSTNYWFRIIGPAVTNAYCFYPFLQESYNSFGDTILMNCLFGGDYNNAPDSGGYYIIGENIFSDIVDGTDIDLSNSTSYSVRLDGPDSGGRWYTLSGHINDHNGDGYTDILALTYNSTDLTTTTYVVSGKSLDTLTSGSSVDLISNRTPLLASWTIPSGGTGSFMYDFNGDGRVDIFLNAPTSDFNSRTNSGSMYIVHNFPHTLSVTDTSLSTSSSQQIITGSVTASSPITTIAGVEYNIDSNAPGATWSDCDAVDGSFNSVSEEFSCTVTGLTNGTRTVYMRARDENSSYTIQANYGSATVIVSIPSTSSSGTSSSQSSSNPQIVKNGGGAFYSVTSGGLEQKIIAVIEPGTMIFDAYFSASPQSSANLPTLTSSTSQGNSLTAGPSEKPVIGVKNFGRIDWQIGNIYEVWFKDFYNGAKILPKIQSKPSIVALSFKNADLIISGKPGEIFDTKYLRLAHSEDGVTWRILSTSVVDTVNKTVAALHKVGGYYMIVAGGPQAARQSAINSASVRGVKSHEEFEEIEQDDQPNEVIELELALPQDSNHIQNIIESISDLFRLGQ</sequence>
<name>A0A1F7GVT2_9BACT</name>
<organism evidence="1 2">
    <name type="scientific">Candidatus Roizmanbacteria bacterium RIFCSPHIGHO2_02_FULL_37_24</name>
    <dbReference type="NCBI Taxonomy" id="1802037"/>
    <lineage>
        <taxon>Bacteria</taxon>
        <taxon>Candidatus Roizmaniibacteriota</taxon>
    </lineage>
</organism>
<reference evidence="1 2" key="1">
    <citation type="journal article" date="2016" name="Nat. Commun.">
        <title>Thousands of microbial genomes shed light on interconnected biogeochemical processes in an aquifer system.</title>
        <authorList>
            <person name="Anantharaman K."/>
            <person name="Brown C.T."/>
            <person name="Hug L.A."/>
            <person name="Sharon I."/>
            <person name="Castelle C.J."/>
            <person name="Probst A.J."/>
            <person name="Thomas B.C."/>
            <person name="Singh A."/>
            <person name="Wilkins M.J."/>
            <person name="Karaoz U."/>
            <person name="Brodie E.L."/>
            <person name="Williams K.H."/>
            <person name="Hubbard S.S."/>
            <person name="Banfield J.F."/>
        </authorList>
    </citation>
    <scope>NUCLEOTIDE SEQUENCE [LARGE SCALE GENOMIC DNA]</scope>
</reference>
<dbReference type="EMBL" id="MFZM01000040">
    <property type="protein sequence ID" value="OGK22582.1"/>
    <property type="molecule type" value="Genomic_DNA"/>
</dbReference>
<dbReference type="AlphaFoldDB" id="A0A1F7GVT2"/>
<dbReference type="Gene3D" id="2.130.10.130">
    <property type="entry name" value="Integrin alpha, N-terminal"/>
    <property type="match status" value="2"/>
</dbReference>
<comment type="caution">
    <text evidence="1">The sequence shown here is derived from an EMBL/GenBank/DDBJ whole genome shotgun (WGS) entry which is preliminary data.</text>
</comment>
<dbReference type="Proteomes" id="UP000177159">
    <property type="component" value="Unassembled WGS sequence"/>
</dbReference>
<protein>
    <submittedName>
        <fullName evidence="1">Uncharacterized protein</fullName>
    </submittedName>
</protein>
<evidence type="ECO:0000313" key="2">
    <source>
        <dbReference type="Proteomes" id="UP000177159"/>
    </source>
</evidence>
<dbReference type="SUPFAM" id="SSF69318">
    <property type="entry name" value="Integrin alpha N-terminal domain"/>
    <property type="match status" value="1"/>
</dbReference>